<dbReference type="SUPFAM" id="SSF46785">
    <property type="entry name" value="Winged helix' DNA-binding domain"/>
    <property type="match status" value="1"/>
</dbReference>
<comment type="caution">
    <text evidence="5">The sequence shown here is derived from an EMBL/GenBank/DDBJ whole genome shotgun (WGS) entry which is preliminary data.</text>
</comment>
<dbReference type="GO" id="GO:0003677">
    <property type="term" value="F:DNA binding"/>
    <property type="evidence" value="ECO:0007669"/>
    <property type="project" value="UniProtKB-KW"/>
</dbReference>
<dbReference type="GO" id="GO:0003700">
    <property type="term" value="F:DNA-binding transcription factor activity"/>
    <property type="evidence" value="ECO:0007669"/>
    <property type="project" value="InterPro"/>
</dbReference>
<sequence length="235" mass="25827">MDDLLLTTTEGISLPDKVCKLIIEAILRGEFAVDNKLPTEFELTARYSVSRTTIREALSRLRSEGIVESRRGSGSYILRMPGRAEPSAPSISSIADVERYYAFRLCVEAGAAGLAAQMRTDADIASIHAAYRALDRRVDGAVSGVDADLELHLSIARASHNPFFIATIEHGLAPIRQCMELARNLGQAQSHTRFEQVQAEHQAIIDGIEAHASEEASAAMRRHIENSRRRIFEGA</sequence>
<evidence type="ECO:0000313" key="5">
    <source>
        <dbReference type="EMBL" id="SAL64639.1"/>
    </source>
</evidence>
<dbReference type="Pfam" id="PF00392">
    <property type="entry name" value="GntR"/>
    <property type="match status" value="1"/>
</dbReference>
<evidence type="ECO:0000256" key="2">
    <source>
        <dbReference type="ARBA" id="ARBA00023125"/>
    </source>
</evidence>
<dbReference type="InterPro" id="IPR000524">
    <property type="entry name" value="Tscrpt_reg_HTH_GntR"/>
</dbReference>
<keyword evidence="2" id="KW-0238">DNA-binding</keyword>
<evidence type="ECO:0000256" key="1">
    <source>
        <dbReference type="ARBA" id="ARBA00023015"/>
    </source>
</evidence>
<dbReference type="InterPro" id="IPR036390">
    <property type="entry name" value="WH_DNA-bd_sf"/>
</dbReference>
<dbReference type="SMART" id="SM00345">
    <property type="entry name" value="HTH_GNTR"/>
    <property type="match status" value="1"/>
</dbReference>
<dbReference type="Gene3D" id="1.20.120.530">
    <property type="entry name" value="GntR ligand-binding domain-like"/>
    <property type="match status" value="1"/>
</dbReference>
<dbReference type="PRINTS" id="PR00035">
    <property type="entry name" value="HTHGNTR"/>
</dbReference>
<dbReference type="RefSeq" id="WP_087670634.1">
    <property type="nucleotide sequence ID" value="NZ_FCNW02000063.1"/>
</dbReference>
<dbReference type="Pfam" id="PF07729">
    <property type="entry name" value="FCD"/>
    <property type="match status" value="1"/>
</dbReference>
<dbReference type="CDD" id="cd07377">
    <property type="entry name" value="WHTH_GntR"/>
    <property type="match status" value="1"/>
</dbReference>
<dbReference type="InterPro" id="IPR036388">
    <property type="entry name" value="WH-like_DNA-bd_sf"/>
</dbReference>
<feature type="domain" description="HTH gntR-type" evidence="4">
    <location>
        <begin position="12"/>
        <end position="80"/>
    </location>
</feature>
<gene>
    <name evidence="5" type="ORF">AWB65_06067</name>
</gene>
<dbReference type="Proteomes" id="UP000054977">
    <property type="component" value="Unassembled WGS sequence"/>
</dbReference>
<dbReference type="OrthoDB" id="5296437at2"/>
<dbReference type="PROSITE" id="PS50949">
    <property type="entry name" value="HTH_GNTR"/>
    <property type="match status" value="1"/>
</dbReference>
<evidence type="ECO:0000259" key="4">
    <source>
        <dbReference type="PROSITE" id="PS50949"/>
    </source>
</evidence>
<dbReference type="SMART" id="SM00895">
    <property type="entry name" value="FCD"/>
    <property type="match status" value="1"/>
</dbReference>
<dbReference type="InterPro" id="IPR008920">
    <property type="entry name" value="TF_FadR/GntR_C"/>
</dbReference>
<dbReference type="PANTHER" id="PTHR43537">
    <property type="entry name" value="TRANSCRIPTIONAL REGULATOR, GNTR FAMILY"/>
    <property type="match status" value="1"/>
</dbReference>
<dbReference type="InterPro" id="IPR011711">
    <property type="entry name" value="GntR_C"/>
</dbReference>
<dbReference type="SUPFAM" id="SSF48008">
    <property type="entry name" value="GntR ligand-binding domain-like"/>
    <property type="match status" value="1"/>
</dbReference>
<keyword evidence="3" id="KW-0804">Transcription</keyword>
<dbReference type="EMBL" id="FCNW02000063">
    <property type="protein sequence ID" value="SAL64639.1"/>
    <property type="molecule type" value="Genomic_DNA"/>
</dbReference>
<reference evidence="5" key="1">
    <citation type="submission" date="2016-01" db="EMBL/GenBank/DDBJ databases">
        <authorList>
            <person name="Peeters C."/>
        </authorList>
    </citation>
    <scope>NUCLEOTIDE SEQUENCE [LARGE SCALE GENOMIC DNA]</scope>
    <source>
        <strain evidence="5">LMG 22934</strain>
    </source>
</reference>
<dbReference type="STRING" id="326474.AWB65_06067"/>
<dbReference type="AlphaFoldDB" id="A0A158J8C9"/>
<organism evidence="5 6">
    <name type="scientific">Caballeronia humi</name>
    <dbReference type="NCBI Taxonomy" id="326474"/>
    <lineage>
        <taxon>Bacteria</taxon>
        <taxon>Pseudomonadati</taxon>
        <taxon>Pseudomonadota</taxon>
        <taxon>Betaproteobacteria</taxon>
        <taxon>Burkholderiales</taxon>
        <taxon>Burkholderiaceae</taxon>
        <taxon>Caballeronia</taxon>
    </lineage>
</organism>
<proteinExistence type="predicted"/>
<dbReference type="PANTHER" id="PTHR43537:SF5">
    <property type="entry name" value="UXU OPERON TRANSCRIPTIONAL REGULATOR"/>
    <property type="match status" value="1"/>
</dbReference>
<evidence type="ECO:0000256" key="3">
    <source>
        <dbReference type="ARBA" id="ARBA00023163"/>
    </source>
</evidence>
<keyword evidence="6" id="KW-1185">Reference proteome</keyword>
<protein>
    <submittedName>
        <fullName evidence="5">GntR family transcriptional regulator</fullName>
    </submittedName>
</protein>
<evidence type="ECO:0000313" key="6">
    <source>
        <dbReference type="Proteomes" id="UP000054977"/>
    </source>
</evidence>
<dbReference type="Gene3D" id="1.10.10.10">
    <property type="entry name" value="Winged helix-like DNA-binding domain superfamily/Winged helix DNA-binding domain"/>
    <property type="match status" value="1"/>
</dbReference>
<accession>A0A158J8C9</accession>
<name>A0A158J8C9_9BURK</name>
<keyword evidence="1" id="KW-0805">Transcription regulation</keyword>